<dbReference type="Pfam" id="PF00005">
    <property type="entry name" value="ABC_tran"/>
    <property type="match status" value="1"/>
</dbReference>
<dbReference type="PROSITE" id="PS00211">
    <property type="entry name" value="ABC_TRANSPORTER_1"/>
    <property type="match status" value="1"/>
</dbReference>
<evidence type="ECO:0000256" key="6">
    <source>
        <dbReference type="ARBA" id="ARBA00022989"/>
    </source>
</evidence>
<accession>W6A6J4</accession>
<dbReference type="Gene3D" id="3.40.50.300">
    <property type="entry name" value="P-loop containing nucleotide triphosphate hydrolases"/>
    <property type="match status" value="1"/>
</dbReference>
<feature type="domain" description="ABC transmembrane type-1" evidence="10">
    <location>
        <begin position="36"/>
        <end position="310"/>
    </location>
</feature>
<dbReference type="InterPro" id="IPR003593">
    <property type="entry name" value="AAA+_ATPase"/>
</dbReference>
<dbReference type="PROSITE" id="PS50929">
    <property type="entry name" value="ABC_TM1F"/>
    <property type="match status" value="1"/>
</dbReference>
<dbReference type="InterPro" id="IPR039421">
    <property type="entry name" value="Type_1_exporter"/>
</dbReference>
<comment type="subcellular location">
    <subcellularLocation>
        <location evidence="1">Cell membrane</location>
        <topology evidence="1">Multi-pass membrane protein</topology>
    </subcellularLocation>
</comment>
<feature type="transmembrane region" description="Helical" evidence="8">
    <location>
        <begin position="184"/>
        <end position="206"/>
    </location>
</feature>
<dbReference type="FunFam" id="3.40.50.300:FF:000218">
    <property type="entry name" value="Multidrug ABC transporter ATP-binding protein"/>
    <property type="match status" value="1"/>
</dbReference>
<evidence type="ECO:0000313" key="12">
    <source>
        <dbReference type="Proteomes" id="UP000019267"/>
    </source>
</evidence>
<evidence type="ECO:0000313" key="11">
    <source>
        <dbReference type="EMBL" id="AHI52591.1"/>
    </source>
</evidence>
<dbReference type="InterPro" id="IPR003439">
    <property type="entry name" value="ABC_transporter-like_ATP-bd"/>
</dbReference>
<evidence type="ECO:0000256" key="8">
    <source>
        <dbReference type="SAM" id="Phobius"/>
    </source>
</evidence>
<feature type="transmembrane region" description="Helical" evidence="8">
    <location>
        <begin position="34"/>
        <end position="57"/>
    </location>
</feature>
<feature type="transmembrane region" description="Helical" evidence="8">
    <location>
        <begin position="261"/>
        <end position="288"/>
    </location>
</feature>
<evidence type="ECO:0000256" key="5">
    <source>
        <dbReference type="ARBA" id="ARBA00022840"/>
    </source>
</evidence>
<dbReference type="InterPro" id="IPR027417">
    <property type="entry name" value="P-loop_NTPase"/>
</dbReference>
<dbReference type="eggNOG" id="COG1132">
    <property type="taxonomic scope" value="Bacteria"/>
</dbReference>
<evidence type="ECO:0000256" key="4">
    <source>
        <dbReference type="ARBA" id="ARBA00022741"/>
    </source>
</evidence>
<dbReference type="OrthoDB" id="9763744at2"/>
<keyword evidence="3 8" id="KW-0812">Transmembrane</keyword>
<feature type="domain" description="ABC transporter" evidence="9">
    <location>
        <begin position="363"/>
        <end position="600"/>
    </location>
</feature>
<proteinExistence type="inferred from homology"/>
<evidence type="ECO:0000259" key="9">
    <source>
        <dbReference type="PROSITE" id="PS50893"/>
    </source>
</evidence>
<keyword evidence="6 8" id="KW-1133">Transmembrane helix</keyword>
<dbReference type="GO" id="GO:0016887">
    <property type="term" value="F:ATP hydrolysis activity"/>
    <property type="evidence" value="ECO:0007669"/>
    <property type="project" value="InterPro"/>
</dbReference>
<sequence length="604" mass="69064">MQKTKKFQSEKAFSKKKFLASMKMIGLGIKKHPIHFVMLFIINTIDSVLFSSTVIIVNGLTKAINNTVDHTSSFFGFFLTWEQWIYVALVIYLLFICSEYATNFLSQLFSKKVEILLRQKALQHLVEIDISYYSKTQIGLIMSRVINDTQGVGDAFNEFFLNIVYMISSLITTLIIVYQIDVPMAAIVTGWMVFMIIIIWVIFIYYRRALITAVDERQAIDADITDRLINVRLIKSTGSENRESQRNIELHKKYDVKQKKVVNLQAILVVFNNTMAWMLPSIMIIISIFMYEGKMSSGDLAALITSFTSACFNLLTNLMVLTITMRGLTKMANCVMRLNYIYEVESIIDFDSDPKTIKSIDSVEFKNVSFTYPESPKNQILPEINIVFEKGKSYAFVGETGVGKSTIAKMLLRFYDVTTGQLLINNIDIKKLDLPNYLSHVGYVEQEPQILYGTVLENIKYSLSNVTDEQVIDACKKAKLHNYIMGLPDKYETILGERGFMFSGGQKQRLVIARLFLKDPQLLILDEATSALDNIVEKEIQKELDELMKNRTTIVIAHRLSTIKNVDQIVVLERNIGIGQMGTFKELKDKPGRFQKLYTYGLLN</sequence>
<dbReference type="GO" id="GO:0005886">
    <property type="term" value="C:plasma membrane"/>
    <property type="evidence" value="ECO:0007669"/>
    <property type="project" value="UniProtKB-SubCell"/>
</dbReference>
<keyword evidence="7 8" id="KW-0472">Membrane</keyword>
<organism evidence="11 12">
    <name type="scientific">Spiroplasma culicicola AES-1</name>
    <dbReference type="NCBI Taxonomy" id="1276246"/>
    <lineage>
        <taxon>Bacteria</taxon>
        <taxon>Bacillati</taxon>
        <taxon>Mycoplasmatota</taxon>
        <taxon>Mollicutes</taxon>
        <taxon>Entomoplasmatales</taxon>
        <taxon>Spiroplasmataceae</taxon>
        <taxon>Spiroplasma</taxon>
    </lineage>
</organism>
<evidence type="ECO:0000256" key="7">
    <source>
        <dbReference type="ARBA" id="ARBA00023136"/>
    </source>
</evidence>
<comment type="similarity">
    <text evidence="2">Belongs to the ABC transporter superfamily.</text>
</comment>
<dbReference type="PANTHER" id="PTHR24221:SF654">
    <property type="entry name" value="ATP-BINDING CASSETTE SUB-FAMILY B MEMBER 6"/>
    <property type="match status" value="1"/>
</dbReference>
<evidence type="ECO:0000256" key="2">
    <source>
        <dbReference type="ARBA" id="ARBA00005417"/>
    </source>
</evidence>
<dbReference type="Gene3D" id="1.20.1560.10">
    <property type="entry name" value="ABC transporter type 1, transmembrane domain"/>
    <property type="match status" value="1"/>
</dbReference>
<feature type="transmembrane region" description="Helical" evidence="8">
    <location>
        <begin position="159"/>
        <end position="178"/>
    </location>
</feature>
<dbReference type="GO" id="GO:0005524">
    <property type="term" value="F:ATP binding"/>
    <property type="evidence" value="ECO:0007669"/>
    <property type="project" value="UniProtKB-KW"/>
</dbReference>
<evidence type="ECO:0000256" key="3">
    <source>
        <dbReference type="ARBA" id="ARBA00022692"/>
    </source>
</evidence>
<keyword evidence="12" id="KW-1185">Reference proteome</keyword>
<feature type="transmembrane region" description="Helical" evidence="8">
    <location>
        <begin position="300"/>
        <end position="321"/>
    </location>
</feature>
<dbReference type="Proteomes" id="UP000019267">
    <property type="component" value="Chromosome"/>
</dbReference>
<dbReference type="PROSITE" id="PS50893">
    <property type="entry name" value="ABC_TRANSPORTER_2"/>
    <property type="match status" value="1"/>
</dbReference>
<dbReference type="HOGENOM" id="CLU_000604_84_3_14"/>
<evidence type="ECO:0000256" key="1">
    <source>
        <dbReference type="ARBA" id="ARBA00004651"/>
    </source>
</evidence>
<dbReference type="InterPro" id="IPR017871">
    <property type="entry name" value="ABC_transporter-like_CS"/>
</dbReference>
<reference evidence="11 12" key="1">
    <citation type="journal article" date="2014" name="Genome Biol. Evol.">
        <title>Molecular evolution of the substrate utilization strategies and putative virulence factors in mosquito-associated Spiroplasma species.</title>
        <authorList>
            <person name="Chang T.H."/>
            <person name="Lo W.S."/>
            <person name="Ku C."/>
            <person name="Chen L.L."/>
            <person name="Kuo C.H."/>
        </authorList>
    </citation>
    <scope>NUCLEOTIDE SEQUENCE [LARGE SCALE GENOMIC DNA]</scope>
    <source>
        <strain evidence="11">AES-1</strain>
    </source>
</reference>
<dbReference type="EMBL" id="CP006681">
    <property type="protein sequence ID" value="AHI52591.1"/>
    <property type="molecule type" value="Genomic_DNA"/>
</dbReference>
<dbReference type="KEGG" id="scq:SCULI_v1c02500"/>
<evidence type="ECO:0000259" key="10">
    <source>
        <dbReference type="PROSITE" id="PS50929"/>
    </source>
</evidence>
<protein>
    <submittedName>
        <fullName evidence="11">ABC transporter ATP-binding protein/permease</fullName>
    </submittedName>
</protein>
<dbReference type="SUPFAM" id="SSF52540">
    <property type="entry name" value="P-loop containing nucleoside triphosphate hydrolases"/>
    <property type="match status" value="1"/>
</dbReference>
<dbReference type="PANTHER" id="PTHR24221">
    <property type="entry name" value="ATP-BINDING CASSETTE SUB-FAMILY B"/>
    <property type="match status" value="1"/>
</dbReference>
<dbReference type="SMART" id="SM00382">
    <property type="entry name" value="AAA"/>
    <property type="match status" value="1"/>
</dbReference>
<dbReference type="GO" id="GO:0140359">
    <property type="term" value="F:ABC-type transporter activity"/>
    <property type="evidence" value="ECO:0007669"/>
    <property type="project" value="InterPro"/>
</dbReference>
<dbReference type="STRING" id="1276246.SCULI_v1c02500"/>
<dbReference type="Pfam" id="PF00664">
    <property type="entry name" value="ABC_membrane"/>
    <property type="match status" value="1"/>
</dbReference>
<dbReference type="InterPro" id="IPR011527">
    <property type="entry name" value="ABC1_TM_dom"/>
</dbReference>
<dbReference type="PATRIC" id="fig|1276246.3.peg.249"/>
<feature type="transmembrane region" description="Helical" evidence="8">
    <location>
        <begin position="84"/>
        <end position="102"/>
    </location>
</feature>
<dbReference type="RefSeq" id="WP_025362833.1">
    <property type="nucleotide sequence ID" value="NZ_CP006681.1"/>
</dbReference>
<keyword evidence="5 11" id="KW-0067">ATP-binding</keyword>
<dbReference type="AlphaFoldDB" id="W6A6J4"/>
<dbReference type="SUPFAM" id="SSF90123">
    <property type="entry name" value="ABC transporter transmembrane region"/>
    <property type="match status" value="1"/>
</dbReference>
<name>W6A6J4_9MOLU</name>
<keyword evidence="4" id="KW-0547">Nucleotide-binding</keyword>
<gene>
    <name evidence="11" type="ORF">SCULI_v1c02500</name>
</gene>
<dbReference type="InterPro" id="IPR036640">
    <property type="entry name" value="ABC1_TM_sf"/>
</dbReference>